<organism evidence="2 3">
    <name type="scientific">Plectosphaerella plurivora</name>
    <dbReference type="NCBI Taxonomy" id="936078"/>
    <lineage>
        <taxon>Eukaryota</taxon>
        <taxon>Fungi</taxon>
        <taxon>Dikarya</taxon>
        <taxon>Ascomycota</taxon>
        <taxon>Pezizomycotina</taxon>
        <taxon>Sordariomycetes</taxon>
        <taxon>Hypocreomycetidae</taxon>
        <taxon>Glomerellales</taxon>
        <taxon>Plectosphaerellaceae</taxon>
        <taxon>Plectosphaerella</taxon>
    </lineage>
</organism>
<keyword evidence="3" id="KW-1185">Reference proteome</keyword>
<protein>
    <submittedName>
        <fullName evidence="2">Uncharacterized protein</fullName>
    </submittedName>
</protein>
<feature type="region of interest" description="Disordered" evidence="1">
    <location>
        <begin position="72"/>
        <end position="105"/>
    </location>
</feature>
<dbReference type="AlphaFoldDB" id="A0A9P9ABR1"/>
<accession>A0A9P9ABR1</accession>
<comment type="caution">
    <text evidence="2">The sequence shown here is derived from an EMBL/GenBank/DDBJ whole genome shotgun (WGS) entry which is preliminary data.</text>
</comment>
<evidence type="ECO:0000313" key="2">
    <source>
        <dbReference type="EMBL" id="KAH6687160.1"/>
    </source>
</evidence>
<feature type="compositionally biased region" description="Low complexity" evidence="1">
    <location>
        <begin position="81"/>
        <end position="98"/>
    </location>
</feature>
<feature type="region of interest" description="Disordered" evidence="1">
    <location>
        <begin position="1"/>
        <end position="21"/>
    </location>
</feature>
<name>A0A9P9ABR1_9PEZI</name>
<feature type="compositionally biased region" description="Basic and acidic residues" evidence="1">
    <location>
        <begin position="12"/>
        <end position="21"/>
    </location>
</feature>
<evidence type="ECO:0000313" key="3">
    <source>
        <dbReference type="Proteomes" id="UP000770015"/>
    </source>
</evidence>
<reference evidence="2" key="1">
    <citation type="journal article" date="2021" name="Nat. Commun.">
        <title>Genetic determinants of endophytism in the Arabidopsis root mycobiome.</title>
        <authorList>
            <person name="Mesny F."/>
            <person name="Miyauchi S."/>
            <person name="Thiergart T."/>
            <person name="Pickel B."/>
            <person name="Atanasova L."/>
            <person name="Karlsson M."/>
            <person name="Huettel B."/>
            <person name="Barry K.W."/>
            <person name="Haridas S."/>
            <person name="Chen C."/>
            <person name="Bauer D."/>
            <person name="Andreopoulos W."/>
            <person name="Pangilinan J."/>
            <person name="LaButti K."/>
            <person name="Riley R."/>
            <person name="Lipzen A."/>
            <person name="Clum A."/>
            <person name="Drula E."/>
            <person name="Henrissat B."/>
            <person name="Kohler A."/>
            <person name="Grigoriev I.V."/>
            <person name="Martin F.M."/>
            <person name="Hacquard S."/>
        </authorList>
    </citation>
    <scope>NUCLEOTIDE SEQUENCE</scope>
    <source>
        <strain evidence="2">MPI-SDFR-AT-0117</strain>
    </source>
</reference>
<dbReference type="EMBL" id="JAGSXJ010000011">
    <property type="protein sequence ID" value="KAH6687160.1"/>
    <property type="molecule type" value="Genomic_DNA"/>
</dbReference>
<dbReference type="Proteomes" id="UP000770015">
    <property type="component" value="Unassembled WGS sequence"/>
</dbReference>
<gene>
    <name evidence="2" type="ORF">F5X68DRAFT_8679</name>
</gene>
<proteinExistence type="predicted"/>
<sequence length="265" mass="28855">MRSSSAQGLGLLHDRRPTTGEKKMINRRNAMQLAWLQASTASRRLVKDFEKTCRAGLDRCRLAVCGLCSRRPVSRADSDPPRTTAPRTTRTKSTTQRRYSAHPFGPQTPGRCNTDALLLARDPSFDVLMHRRTSGHTCLSSSTCSCWLSPSCHFSVAVVSRCCRCCHRCFAATALCRHPLVMSVWHDSSSTAPGLSDQAPLGMLVWIASPKTDAAPVGQETMNGTSSHLMCRPGSRLGHSKMSGDRQPPVQLMLGAGPPFVDGCC</sequence>
<evidence type="ECO:0000256" key="1">
    <source>
        <dbReference type="SAM" id="MobiDB-lite"/>
    </source>
</evidence>